<dbReference type="CDD" id="cd06133">
    <property type="entry name" value="ERI-1_3'hExo_like"/>
    <property type="match status" value="1"/>
</dbReference>
<proteinExistence type="predicted"/>
<evidence type="ECO:0000256" key="2">
    <source>
        <dbReference type="ARBA" id="ARBA00022801"/>
    </source>
</evidence>
<evidence type="ECO:0000256" key="3">
    <source>
        <dbReference type="ARBA" id="ARBA00022839"/>
    </source>
</evidence>
<feature type="domain" description="Exonuclease" evidence="5">
    <location>
        <begin position="100"/>
        <end position="224"/>
    </location>
</feature>
<keyword evidence="2" id="KW-0378">Hydrolase</keyword>
<feature type="compositionally biased region" description="Pro residues" evidence="4">
    <location>
        <begin position="258"/>
        <end position="268"/>
    </location>
</feature>
<dbReference type="InterPro" id="IPR036397">
    <property type="entry name" value="RNaseH_sf"/>
</dbReference>
<dbReference type="Gene3D" id="3.30.420.10">
    <property type="entry name" value="Ribonuclease H-like superfamily/Ribonuclease H"/>
    <property type="match status" value="1"/>
</dbReference>
<keyword evidence="1" id="KW-0540">Nuclease</keyword>
<dbReference type="GO" id="GO:0003676">
    <property type="term" value="F:nucleic acid binding"/>
    <property type="evidence" value="ECO:0007669"/>
    <property type="project" value="InterPro"/>
</dbReference>
<reference evidence="6" key="3">
    <citation type="submission" date="2025-09" db="UniProtKB">
        <authorList>
            <consortium name="Ensembl"/>
        </authorList>
    </citation>
    <scope>IDENTIFICATION</scope>
</reference>
<dbReference type="PANTHER" id="PTHR23044">
    <property type="entry name" value="3'-5' EXONUCLEASE ERI1-RELATED"/>
    <property type="match status" value="1"/>
</dbReference>
<dbReference type="GO" id="GO:0000175">
    <property type="term" value="F:3'-5'-RNA exonuclease activity"/>
    <property type="evidence" value="ECO:0007669"/>
    <property type="project" value="InterPro"/>
</dbReference>
<dbReference type="GO" id="GO:0005730">
    <property type="term" value="C:nucleolus"/>
    <property type="evidence" value="ECO:0007669"/>
    <property type="project" value="TreeGrafter"/>
</dbReference>
<evidence type="ECO:0000259" key="5">
    <source>
        <dbReference type="Pfam" id="PF00929"/>
    </source>
</evidence>
<dbReference type="InterPro" id="IPR047201">
    <property type="entry name" value="ERI-1_3'hExo-like"/>
</dbReference>
<name>A0A4W5PY36_9TELE</name>
<evidence type="ECO:0000313" key="6">
    <source>
        <dbReference type="Ensembl" id="ENSHHUP00000066495.1"/>
    </source>
</evidence>
<protein>
    <submittedName>
        <fullName evidence="6">Exoribonuclease 1</fullName>
    </submittedName>
</protein>
<evidence type="ECO:0000256" key="1">
    <source>
        <dbReference type="ARBA" id="ARBA00022722"/>
    </source>
</evidence>
<sequence>LCQKWKNTRRIFKTGGNVKLSSKPEKDDKSCSRVRVCSNIGEPVPQASPTHGDFSDPVYKEIALANGHINRMNKDELRDKLAELKLDTRYVGTLVSVAKELCCIFMNMPQDLYTFQEYVRPEVNTQLSEFCVKKWWNDADTFPDVLERVVLWLQEKELGTKYKYTLLTDGSWDMSKFMNTQCCLNRLRCPQFVQFLFSMLEKLGLKYEGRPHSGLDDSRNIAHIAMCMLQDGCQLRINERMHEGQLRTVPGSAHVEGAPPPHTPRSRD</sequence>
<dbReference type="InterPro" id="IPR013520">
    <property type="entry name" value="Ribonucl_H"/>
</dbReference>
<dbReference type="Gene3D" id="1.10.720.30">
    <property type="entry name" value="SAP domain"/>
    <property type="match status" value="1"/>
</dbReference>
<dbReference type="InterPro" id="IPR036361">
    <property type="entry name" value="SAP_dom_sf"/>
</dbReference>
<reference evidence="6" key="2">
    <citation type="submission" date="2025-08" db="UniProtKB">
        <authorList>
            <consortium name="Ensembl"/>
        </authorList>
    </citation>
    <scope>IDENTIFICATION</scope>
</reference>
<keyword evidence="7" id="KW-1185">Reference proteome</keyword>
<feature type="region of interest" description="Disordered" evidence="4">
    <location>
        <begin position="247"/>
        <end position="268"/>
    </location>
</feature>
<organism evidence="6 7">
    <name type="scientific">Hucho hucho</name>
    <name type="common">huchen</name>
    <dbReference type="NCBI Taxonomy" id="62062"/>
    <lineage>
        <taxon>Eukaryota</taxon>
        <taxon>Metazoa</taxon>
        <taxon>Chordata</taxon>
        <taxon>Craniata</taxon>
        <taxon>Vertebrata</taxon>
        <taxon>Euteleostomi</taxon>
        <taxon>Actinopterygii</taxon>
        <taxon>Neopterygii</taxon>
        <taxon>Teleostei</taxon>
        <taxon>Protacanthopterygii</taxon>
        <taxon>Salmoniformes</taxon>
        <taxon>Salmonidae</taxon>
        <taxon>Salmoninae</taxon>
        <taxon>Hucho</taxon>
    </lineage>
</organism>
<dbReference type="Proteomes" id="UP000314982">
    <property type="component" value="Unassembled WGS sequence"/>
</dbReference>
<evidence type="ECO:0000313" key="7">
    <source>
        <dbReference type="Proteomes" id="UP000314982"/>
    </source>
</evidence>
<reference evidence="7" key="1">
    <citation type="submission" date="2018-06" db="EMBL/GenBank/DDBJ databases">
        <title>Genome assembly of Danube salmon.</title>
        <authorList>
            <person name="Macqueen D.J."/>
            <person name="Gundappa M.K."/>
        </authorList>
    </citation>
    <scope>NUCLEOTIDE SEQUENCE [LARGE SCALE GENOMIC DNA]</scope>
</reference>
<dbReference type="Ensembl" id="ENSHHUT00000068735.1">
    <property type="protein sequence ID" value="ENSHHUP00000066495.1"/>
    <property type="gene ID" value="ENSHHUG00000039185.1"/>
</dbReference>
<evidence type="ECO:0000256" key="4">
    <source>
        <dbReference type="SAM" id="MobiDB-lite"/>
    </source>
</evidence>
<dbReference type="SUPFAM" id="SSF53098">
    <property type="entry name" value="Ribonuclease H-like"/>
    <property type="match status" value="1"/>
</dbReference>
<dbReference type="PANTHER" id="PTHR23044:SF61">
    <property type="entry name" value="3'-5' EXORIBONUCLEASE 1-RELATED"/>
    <property type="match status" value="1"/>
</dbReference>
<dbReference type="InterPro" id="IPR051274">
    <property type="entry name" value="3-5_Exoribonuclease"/>
</dbReference>
<accession>A0A4W5PY36</accession>
<dbReference type="InterPro" id="IPR012337">
    <property type="entry name" value="RNaseH-like_sf"/>
</dbReference>
<dbReference type="Pfam" id="PF00929">
    <property type="entry name" value="RNase_T"/>
    <property type="match status" value="1"/>
</dbReference>
<dbReference type="AlphaFoldDB" id="A0A4W5PY36"/>
<keyword evidence="3" id="KW-0269">Exonuclease</keyword>
<dbReference type="GO" id="GO:0005737">
    <property type="term" value="C:cytoplasm"/>
    <property type="evidence" value="ECO:0007669"/>
    <property type="project" value="TreeGrafter"/>
</dbReference>
<dbReference type="GeneTree" id="ENSGT00530000063205"/>